<evidence type="ECO:0000313" key="5">
    <source>
        <dbReference type="Proteomes" id="UP000886653"/>
    </source>
</evidence>
<dbReference type="PANTHER" id="PTHR11133">
    <property type="entry name" value="SACCHAROPINE DEHYDROGENASE"/>
    <property type="match status" value="1"/>
</dbReference>
<evidence type="ECO:0000256" key="1">
    <source>
        <dbReference type="ARBA" id="ARBA00023002"/>
    </source>
</evidence>
<dbReference type="GO" id="GO:0005737">
    <property type="term" value="C:cytoplasm"/>
    <property type="evidence" value="ECO:0007669"/>
    <property type="project" value="TreeGrafter"/>
</dbReference>
<dbReference type="InterPro" id="IPR051168">
    <property type="entry name" value="AASS"/>
</dbReference>
<keyword evidence="2" id="KW-0457">Lysine biosynthesis</keyword>
<protein>
    <recommendedName>
        <fullName evidence="3">Alanine dehydrogenase/pyridine nucleotide transhydrogenase N-terminal domain-containing protein</fullName>
    </recommendedName>
</protein>
<sequence length="942" mass="104245">MRFFPCLPLLPTRSTIRLGGVTSITRKPYSTSKPTILTLKAEHPSRLWERRTPLVPDDVARLLRSLGPQALTVRVESSPKRIYPDRDYLAAGANIVSPGTSDGDSHLVLAIKEIPIDHLSPLSPPHHRRTYCFFSHTHKGQSYNVPLLQKMVKSGDGFVDWELLLDAQSGKRTVSFGRLAGVVGAAEALSGLGIACLRHGISTPFLNLARPYTFRSEAKLMEAIGCLRDRIATEGYTGTHPLTVVVTGATGRVGGGAVEVLDQAGVKWASNLEEFRQWAEGDGGVVESGGKQDKLVGYKLRLEDHLVWKHASQAGFDRSTYDSSPHLFRSTFSEMVAPWTSLLINGAYWSSEFPRLLDNSEFRNLLSAEEEKSKIWAVTDISCDFQGGLEFVERATTIENPYAYLALSQDGQKVEEVGWDDPRSAVQLISIEILPSELAQDASITFSQAVVPYVKAFVRGSPSGAELRGQLESAMICSDGSLRPEHAGLKPLLLTKDDPVVVGELPRKVVLFGSGMVALPAIQTLLSDPRVEVLIASKVEAEAEALRAACGDQASRVKVVTVDVVSGAGVSELVCHAKVVVSLLPATMHPLVASHCLEHHVHLVTASYVSKQMEAFDAEARMRQLTFLNELGLDPGIDHMSAVRLMNRWRAEGWQVRSFVSFCGGLPEFQDGLLGYRFSWSPRGVLEALKNPAKFRLKGKQYEIDGAELLKRRFSDIGPALFDGRYRLEGLANRDSIEYIDRYGLEDDGLETMMRGTLRYEGFGEIMDVVAQLGLLGNEWLDGHQSMKVENGKVLKILKQLGVLPFGHYDQKQSPIEWLSEKLADRLKYRDGEQDMVLMSHELRLEKNGEQKRVRMWMEEKGNAMARTVGCPVGIGALVVMEDEDRLKGVVRPIEERLAAEVLKRLEQVGIYLREEEVKKNVQGIEDVLTRIVITNGAWGTT</sequence>
<dbReference type="GO" id="GO:0019878">
    <property type="term" value="P:lysine biosynthetic process via aminoadipic acid"/>
    <property type="evidence" value="ECO:0007669"/>
    <property type="project" value="TreeGrafter"/>
</dbReference>
<dbReference type="OrthoDB" id="10059875at2759"/>
<dbReference type="PANTHER" id="PTHR11133:SF23">
    <property type="entry name" value="SACCHAROPINE DEHYDROGENASE [NAD(+), L-LYSINE-FORMING]"/>
    <property type="match status" value="1"/>
</dbReference>
<dbReference type="EMBL" id="MU167300">
    <property type="protein sequence ID" value="KAG0144211.1"/>
    <property type="molecule type" value="Genomic_DNA"/>
</dbReference>
<dbReference type="Gene3D" id="3.40.50.720">
    <property type="entry name" value="NAD(P)-binding Rossmann-like Domain"/>
    <property type="match status" value="3"/>
</dbReference>
<dbReference type="Pfam" id="PF03435">
    <property type="entry name" value="Sacchrp_dh_NADP"/>
    <property type="match status" value="1"/>
</dbReference>
<comment type="caution">
    <text evidence="4">The sequence shown here is derived from an EMBL/GenBank/DDBJ whole genome shotgun (WGS) entry which is preliminary data.</text>
</comment>
<dbReference type="SUPFAM" id="SSF51735">
    <property type="entry name" value="NAD(P)-binding Rossmann-fold domains"/>
    <property type="match status" value="1"/>
</dbReference>
<dbReference type="Pfam" id="PF05222">
    <property type="entry name" value="AlaDh_PNT_N"/>
    <property type="match status" value="1"/>
</dbReference>
<organism evidence="4 5">
    <name type="scientific">Cronartium quercuum f. sp. fusiforme G11</name>
    <dbReference type="NCBI Taxonomy" id="708437"/>
    <lineage>
        <taxon>Eukaryota</taxon>
        <taxon>Fungi</taxon>
        <taxon>Dikarya</taxon>
        <taxon>Basidiomycota</taxon>
        <taxon>Pucciniomycotina</taxon>
        <taxon>Pucciniomycetes</taxon>
        <taxon>Pucciniales</taxon>
        <taxon>Coleosporiaceae</taxon>
        <taxon>Cronartium</taxon>
    </lineage>
</organism>
<evidence type="ECO:0000256" key="2">
    <source>
        <dbReference type="ARBA" id="ARBA00023154"/>
    </source>
</evidence>
<proteinExistence type="predicted"/>
<keyword evidence="5" id="KW-1185">Reference proteome</keyword>
<dbReference type="GO" id="GO:0004753">
    <property type="term" value="F:saccharopine dehydrogenase activity"/>
    <property type="evidence" value="ECO:0007669"/>
    <property type="project" value="TreeGrafter"/>
</dbReference>
<dbReference type="InterPro" id="IPR007886">
    <property type="entry name" value="AlaDH/PNT_N"/>
</dbReference>
<dbReference type="Proteomes" id="UP000886653">
    <property type="component" value="Unassembled WGS sequence"/>
</dbReference>
<name>A0A9P6NIH4_9BASI</name>
<keyword evidence="1" id="KW-0560">Oxidoreductase</keyword>
<dbReference type="SUPFAM" id="SSF52283">
    <property type="entry name" value="Formate/glycerate dehydrogenase catalytic domain-like"/>
    <property type="match status" value="1"/>
</dbReference>
<evidence type="ECO:0000259" key="3">
    <source>
        <dbReference type="SMART" id="SM01003"/>
    </source>
</evidence>
<feature type="domain" description="Alanine dehydrogenase/pyridine nucleotide transhydrogenase N-terminal" evidence="3">
    <location>
        <begin position="37"/>
        <end position="183"/>
    </location>
</feature>
<dbReference type="Pfam" id="PF16653">
    <property type="entry name" value="Sacchrp_dh_C"/>
    <property type="match status" value="1"/>
</dbReference>
<dbReference type="InterPro" id="IPR036291">
    <property type="entry name" value="NAD(P)-bd_dom_sf"/>
</dbReference>
<dbReference type="SMART" id="SM01003">
    <property type="entry name" value="AlaDh_PNT_N"/>
    <property type="match status" value="1"/>
</dbReference>
<reference evidence="4" key="1">
    <citation type="submission" date="2013-11" db="EMBL/GenBank/DDBJ databases">
        <title>Genome sequence of the fusiform rust pathogen reveals effectors for host alternation and coevolution with pine.</title>
        <authorList>
            <consortium name="DOE Joint Genome Institute"/>
            <person name="Smith K."/>
            <person name="Pendleton A."/>
            <person name="Kubisiak T."/>
            <person name="Anderson C."/>
            <person name="Salamov A."/>
            <person name="Aerts A."/>
            <person name="Riley R."/>
            <person name="Clum A."/>
            <person name="Lindquist E."/>
            <person name="Ence D."/>
            <person name="Campbell M."/>
            <person name="Kronenberg Z."/>
            <person name="Feau N."/>
            <person name="Dhillon B."/>
            <person name="Hamelin R."/>
            <person name="Burleigh J."/>
            <person name="Smith J."/>
            <person name="Yandell M."/>
            <person name="Nelson C."/>
            <person name="Grigoriev I."/>
            <person name="Davis J."/>
        </authorList>
    </citation>
    <scope>NUCLEOTIDE SEQUENCE</scope>
    <source>
        <strain evidence="4">G11</strain>
    </source>
</reference>
<dbReference type="AlphaFoldDB" id="A0A9P6NIH4"/>
<evidence type="ECO:0000313" key="4">
    <source>
        <dbReference type="EMBL" id="KAG0144211.1"/>
    </source>
</evidence>
<dbReference type="SUPFAM" id="SSF55347">
    <property type="entry name" value="Glyceraldehyde-3-phosphate dehydrogenase-like, C-terminal domain"/>
    <property type="match status" value="1"/>
</dbReference>
<gene>
    <name evidence="4" type="ORF">CROQUDRAFT_710105</name>
</gene>
<keyword evidence="2" id="KW-0028">Amino-acid biosynthesis</keyword>
<dbReference type="Gene3D" id="3.30.360.10">
    <property type="entry name" value="Dihydrodipicolinate Reductase, domain 2"/>
    <property type="match status" value="1"/>
</dbReference>
<dbReference type="InterPro" id="IPR032095">
    <property type="entry name" value="Sacchrp_dh-like_C"/>
</dbReference>
<accession>A0A9P6NIH4</accession>
<dbReference type="InterPro" id="IPR005097">
    <property type="entry name" value="Sacchrp_dh_NADP-bd"/>
</dbReference>